<name>A0ABW5DM64_9HYPH</name>
<reference evidence="2" key="1">
    <citation type="journal article" date="2019" name="Int. J. Syst. Evol. Microbiol.">
        <title>The Global Catalogue of Microorganisms (GCM) 10K type strain sequencing project: providing services to taxonomists for standard genome sequencing and annotation.</title>
        <authorList>
            <consortium name="The Broad Institute Genomics Platform"/>
            <consortium name="The Broad Institute Genome Sequencing Center for Infectious Disease"/>
            <person name="Wu L."/>
            <person name="Ma J."/>
        </authorList>
    </citation>
    <scope>NUCLEOTIDE SEQUENCE [LARGE SCALE GENOMIC DNA]</scope>
    <source>
        <strain evidence="2">KCTC 23707</strain>
    </source>
</reference>
<evidence type="ECO:0000313" key="1">
    <source>
        <dbReference type="EMBL" id="MFD2261059.1"/>
    </source>
</evidence>
<gene>
    <name evidence="1" type="ORF">ACFSMZ_15020</name>
</gene>
<proteinExistence type="predicted"/>
<dbReference type="EMBL" id="JBHUIR010000059">
    <property type="protein sequence ID" value="MFD2261059.1"/>
    <property type="molecule type" value="Genomic_DNA"/>
</dbReference>
<keyword evidence="2" id="KW-1185">Reference proteome</keyword>
<organism evidence="1 2">
    <name type="scientific">Chelativorans composti</name>
    <dbReference type="NCBI Taxonomy" id="768533"/>
    <lineage>
        <taxon>Bacteria</taxon>
        <taxon>Pseudomonadati</taxon>
        <taxon>Pseudomonadota</taxon>
        <taxon>Alphaproteobacteria</taxon>
        <taxon>Hyphomicrobiales</taxon>
        <taxon>Phyllobacteriaceae</taxon>
        <taxon>Chelativorans</taxon>
    </lineage>
</organism>
<sequence>MLSKEKNSGTKIPVQVYVGSEMVGTLDVASYIYESCPEFVVMLDGDEEDEDGMGSRARLVQLKFGRQECRLPSDILAGVSGRHSVILNQRVPPYAERYKDAQSMDVVFTWRAINTDIDTYEQIFDLESFRPV</sequence>
<dbReference type="RefSeq" id="WP_345098547.1">
    <property type="nucleotide sequence ID" value="NZ_BAABGS010000017.1"/>
</dbReference>
<dbReference type="Proteomes" id="UP001597373">
    <property type="component" value="Unassembled WGS sequence"/>
</dbReference>
<accession>A0ABW5DM64</accession>
<comment type="caution">
    <text evidence="1">The sequence shown here is derived from an EMBL/GenBank/DDBJ whole genome shotgun (WGS) entry which is preliminary data.</text>
</comment>
<evidence type="ECO:0000313" key="2">
    <source>
        <dbReference type="Proteomes" id="UP001597373"/>
    </source>
</evidence>
<protein>
    <submittedName>
        <fullName evidence="1">Uncharacterized protein</fullName>
    </submittedName>
</protein>